<dbReference type="AlphaFoldDB" id="A0A1C6IPQ4"/>
<accession>A0A1C6IPQ4</accession>
<reference evidence="2" key="1">
    <citation type="submission" date="2015-09" db="EMBL/GenBank/DDBJ databases">
        <authorList>
            <consortium name="Pathogen Informatics"/>
        </authorList>
    </citation>
    <scope>NUCLEOTIDE SEQUENCE</scope>
    <source>
        <strain evidence="2">2789STDY5834896</strain>
    </source>
</reference>
<name>A0A1C6IPQ4_9FIRM</name>
<proteinExistence type="predicted"/>
<evidence type="ECO:0000256" key="1">
    <source>
        <dbReference type="SAM" id="MobiDB-lite"/>
    </source>
</evidence>
<feature type="region of interest" description="Disordered" evidence="1">
    <location>
        <begin position="25"/>
        <end position="63"/>
    </location>
</feature>
<dbReference type="EMBL" id="FMHG01000001">
    <property type="protein sequence ID" value="SCJ71871.1"/>
    <property type="molecule type" value="Genomic_DNA"/>
</dbReference>
<evidence type="ECO:0000313" key="2">
    <source>
        <dbReference type="EMBL" id="SCJ71871.1"/>
    </source>
</evidence>
<organism evidence="2">
    <name type="scientific">uncultured Anaerotruncus sp</name>
    <dbReference type="NCBI Taxonomy" id="905011"/>
    <lineage>
        <taxon>Bacteria</taxon>
        <taxon>Bacillati</taxon>
        <taxon>Bacillota</taxon>
        <taxon>Clostridia</taxon>
        <taxon>Eubacteriales</taxon>
        <taxon>Oscillospiraceae</taxon>
        <taxon>Anaerotruncus</taxon>
        <taxon>environmental samples</taxon>
    </lineage>
</organism>
<sequence length="63" mass="6220">MENVLCCRMLCRTAGSTILGFYESRQDPLESGGSGGGGGNSAPEGFDRQGEAPAGGTGLGPAA</sequence>
<feature type="compositionally biased region" description="Gly residues" evidence="1">
    <location>
        <begin position="53"/>
        <end position="63"/>
    </location>
</feature>
<protein>
    <submittedName>
        <fullName evidence="2">Uncharacterized protein</fullName>
    </submittedName>
</protein>
<gene>
    <name evidence="2" type="ORF">SAMEA3545359_01605</name>
</gene>